<dbReference type="Proteomes" id="UP000259221">
    <property type="component" value="Unassembled WGS sequence"/>
</dbReference>
<protein>
    <submittedName>
        <fullName evidence="2">Pilus assembly protein TadE</fullName>
    </submittedName>
</protein>
<sequence>MKRQVHCIQHAIHCAHKQGKRVDCGSGTALGILLVVTVCSMLVFLAVLGHVLSAKHQAHEIATAAALSGASVLQRMETHACEAASRTVTASKATVQSCSETRDEVTVRVEVALNIPFAKSVSAAARAGLEACEK</sequence>
<keyword evidence="1" id="KW-1133">Transmembrane helix</keyword>
<keyword evidence="1" id="KW-0812">Transmembrane</keyword>
<name>A0A3E1J029_GARVA</name>
<dbReference type="RefSeq" id="WP_116712146.1">
    <property type="nucleotide sequence ID" value="NZ_LRTV01000006.1"/>
</dbReference>
<dbReference type="OrthoDB" id="3243208at2"/>
<gene>
    <name evidence="2" type="ORF">AXE77_02980</name>
</gene>
<feature type="transmembrane region" description="Helical" evidence="1">
    <location>
        <begin position="29"/>
        <end position="52"/>
    </location>
</feature>
<evidence type="ECO:0000313" key="2">
    <source>
        <dbReference type="EMBL" id="RFD79729.1"/>
    </source>
</evidence>
<proteinExistence type="predicted"/>
<reference evidence="2 3" key="1">
    <citation type="submission" date="2016-02" db="EMBL/GenBank/DDBJ databases">
        <authorList>
            <person name="Alioto T."/>
            <person name="Alioto T."/>
        </authorList>
    </citation>
    <scope>NUCLEOTIDE SEQUENCE [LARGE SCALE GENOMIC DNA]</scope>
    <source>
        <strain evidence="2 3">NR010</strain>
    </source>
</reference>
<evidence type="ECO:0000313" key="3">
    <source>
        <dbReference type="Proteomes" id="UP000259221"/>
    </source>
</evidence>
<dbReference type="AlphaFoldDB" id="A0A3E1J029"/>
<organism evidence="2 3">
    <name type="scientific">Gardnerella vaginalis</name>
    <dbReference type="NCBI Taxonomy" id="2702"/>
    <lineage>
        <taxon>Bacteria</taxon>
        <taxon>Bacillati</taxon>
        <taxon>Actinomycetota</taxon>
        <taxon>Actinomycetes</taxon>
        <taxon>Bifidobacteriales</taxon>
        <taxon>Bifidobacteriaceae</taxon>
        <taxon>Gardnerella</taxon>
    </lineage>
</organism>
<dbReference type="EMBL" id="LRTV01000006">
    <property type="protein sequence ID" value="RFD79729.1"/>
    <property type="molecule type" value="Genomic_DNA"/>
</dbReference>
<comment type="caution">
    <text evidence="2">The sequence shown here is derived from an EMBL/GenBank/DDBJ whole genome shotgun (WGS) entry which is preliminary data.</text>
</comment>
<keyword evidence="1" id="KW-0472">Membrane</keyword>
<evidence type="ECO:0000256" key="1">
    <source>
        <dbReference type="SAM" id="Phobius"/>
    </source>
</evidence>
<accession>A0A3E1J029</accession>
<dbReference type="InterPro" id="IPR021202">
    <property type="entry name" value="Rv3654c-like"/>
</dbReference>
<dbReference type="NCBIfam" id="TIGR03816">
    <property type="entry name" value="tadE_like_DECH"/>
    <property type="match status" value="1"/>
</dbReference>